<dbReference type="PRINTS" id="PR00455">
    <property type="entry name" value="HTHTETR"/>
</dbReference>
<feature type="domain" description="HTH tetR-type" evidence="3">
    <location>
        <begin position="27"/>
        <end position="87"/>
    </location>
</feature>
<dbReference type="GO" id="GO:0003700">
    <property type="term" value="F:DNA-binding transcription factor activity"/>
    <property type="evidence" value="ECO:0007669"/>
    <property type="project" value="TreeGrafter"/>
</dbReference>
<dbReference type="SUPFAM" id="SSF48498">
    <property type="entry name" value="Tetracyclin repressor-like, C-terminal domain"/>
    <property type="match status" value="1"/>
</dbReference>
<protein>
    <submittedName>
        <fullName evidence="4">TetR family transcriptional regulator</fullName>
    </submittedName>
</protein>
<keyword evidence="5" id="KW-1185">Reference proteome</keyword>
<dbReference type="InterPro" id="IPR009057">
    <property type="entry name" value="Homeodomain-like_sf"/>
</dbReference>
<keyword evidence="1 2" id="KW-0238">DNA-binding</keyword>
<dbReference type="Pfam" id="PF00440">
    <property type="entry name" value="TetR_N"/>
    <property type="match status" value="1"/>
</dbReference>
<dbReference type="PANTHER" id="PTHR30055:SF226">
    <property type="entry name" value="HTH-TYPE TRANSCRIPTIONAL REGULATOR PKSA"/>
    <property type="match status" value="1"/>
</dbReference>
<dbReference type="PROSITE" id="PS50977">
    <property type="entry name" value="HTH_TETR_2"/>
    <property type="match status" value="1"/>
</dbReference>
<evidence type="ECO:0000256" key="1">
    <source>
        <dbReference type="ARBA" id="ARBA00023125"/>
    </source>
</evidence>
<evidence type="ECO:0000256" key="2">
    <source>
        <dbReference type="PROSITE-ProRule" id="PRU00335"/>
    </source>
</evidence>
<dbReference type="PANTHER" id="PTHR30055">
    <property type="entry name" value="HTH-TYPE TRANSCRIPTIONAL REGULATOR RUTR"/>
    <property type="match status" value="1"/>
</dbReference>
<dbReference type="Proteomes" id="UP000252586">
    <property type="component" value="Unassembled WGS sequence"/>
</dbReference>
<dbReference type="GO" id="GO:0000976">
    <property type="term" value="F:transcription cis-regulatory region binding"/>
    <property type="evidence" value="ECO:0007669"/>
    <property type="project" value="TreeGrafter"/>
</dbReference>
<evidence type="ECO:0000313" key="5">
    <source>
        <dbReference type="Proteomes" id="UP000252586"/>
    </source>
</evidence>
<dbReference type="EMBL" id="QNRE01000003">
    <property type="protein sequence ID" value="RBO92816.1"/>
    <property type="molecule type" value="Genomic_DNA"/>
</dbReference>
<accession>A0A366DRV2</accession>
<dbReference type="InterPro" id="IPR001647">
    <property type="entry name" value="HTH_TetR"/>
</dbReference>
<dbReference type="AlphaFoldDB" id="A0A366DRV2"/>
<dbReference type="InterPro" id="IPR050109">
    <property type="entry name" value="HTH-type_TetR-like_transc_reg"/>
</dbReference>
<dbReference type="InterPro" id="IPR036271">
    <property type="entry name" value="Tet_transcr_reg_TetR-rel_C_sf"/>
</dbReference>
<dbReference type="SUPFAM" id="SSF46689">
    <property type="entry name" value="Homeodomain-like"/>
    <property type="match status" value="1"/>
</dbReference>
<organism evidence="4 5">
    <name type="scientific">Nocardia puris</name>
    <dbReference type="NCBI Taxonomy" id="208602"/>
    <lineage>
        <taxon>Bacteria</taxon>
        <taxon>Bacillati</taxon>
        <taxon>Actinomycetota</taxon>
        <taxon>Actinomycetes</taxon>
        <taxon>Mycobacteriales</taxon>
        <taxon>Nocardiaceae</taxon>
        <taxon>Nocardia</taxon>
    </lineage>
</organism>
<dbReference type="Gene3D" id="1.10.357.10">
    <property type="entry name" value="Tetracycline Repressor, domain 2"/>
    <property type="match status" value="1"/>
</dbReference>
<name>A0A366DRV2_9NOCA</name>
<proteinExistence type="predicted"/>
<feature type="DNA-binding region" description="H-T-H motif" evidence="2">
    <location>
        <begin position="50"/>
        <end position="69"/>
    </location>
</feature>
<gene>
    <name evidence="4" type="ORF">DFR74_103462</name>
</gene>
<sequence length="222" mass="23910">MNIARILLVSQPVKRPYRATKRAEGAAATRAAIRQAAGELFVERGYAGTPMREIAHRAGVGERTLYDAFPSKLALFRHALDVATVGDEEPIAVAERPEVQAALAEADPRAAVDRIVDYTVGLLERAGDLIMVGVDAASADPAMRSGAEAGAAATRALWAAFVRSLAERGTLRPDIDIDTAADSLFALASPHVFRLLRRESAWPATKYRDWLTNAVTAHLLAR</sequence>
<reference evidence="4 5" key="1">
    <citation type="submission" date="2018-06" db="EMBL/GenBank/DDBJ databases">
        <title>Genomic Encyclopedia of Type Strains, Phase IV (KMG-IV): sequencing the most valuable type-strain genomes for metagenomic binning, comparative biology and taxonomic classification.</title>
        <authorList>
            <person name="Goeker M."/>
        </authorList>
    </citation>
    <scope>NUCLEOTIDE SEQUENCE [LARGE SCALE GENOMIC DNA]</scope>
    <source>
        <strain evidence="4 5">DSM 44599</strain>
    </source>
</reference>
<comment type="caution">
    <text evidence="4">The sequence shown here is derived from an EMBL/GenBank/DDBJ whole genome shotgun (WGS) entry which is preliminary data.</text>
</comment>
<evidence type="ECO:0000259" key="3">
    <source>
        <dbReference type="PROSITE" id="PS50977"/>
    </source>
</evidence>
<evidence type="ECO:0000313" key="4">
    <source>
        <dbReference type="EMBL" id="RBO92816.1"/>
    </source>
</evidence>